<dbReference type="InterPro" id="IPR027417">
    <property type="entry name" value="P-loop_NTPase"/>
</dbReference>
<protein>
    <submittedName>
        <fullName evidence="2">ATP/GTP-binding protein</fullName>
    </submittedName>
</protein>
<proteinExistence type="predicted"/>
<comment type="caution">
    <text evidence="2">The sequence shown here is derived from an EMBL/GenBank/DDBJ whole genome shotgun (WGS) entry which is preliminary data.</text>
</comment>
<organism evidence="2 3">
    <name type="scientific">Streptomyces spirodelae</name>
    <dbReference type="NCBI Taxonomy" id="2812904"/>
    <lineage>
        <taxon>Bacteria</taxon>
        <taxon>Bacillati</taxon>
        <taxon>Actinomycetota</taxon>
        <taxon>Actinomycetes</taxon>
        <taxon>Kitasatosporales</taxon>
        <taxon>Streptomycetaceae</taxon>
        <taxon>Streptomyces</taxon>
    </lineage>
</organism>
<gene>
    <name evidence="2" type="ORF">JW592_08685</name>
</gene>
<evidence type="ECO:0000313" key="2">
    <source>
        <dbReference type="EMBL" id="MBO8185537.1"/>
    </source>
</evidence>
<feature type="domain" description="MalT-like winged helix" evidence="1">
    <location>
        <begin position="417"/>
        <end position="485"/>
    </location>
</feature>
<sequence length="886" mass="98889">MTRPDLRALFRSNDREVKAVDFFADRRDEWDTVVASLVRHTQRVQRAGFDVEDLEAPRRNVLVFYGVGGIGKSTLSRALTEHLRDREGGDSGWSPLDPQVGRVVPVRVDLSRDSGGDFESLMLSLRLAAADLGQPMPTFDIAFQRYWDRNHPGEPLDEYLRRRTWFSRFSGTQSLSEQMQSALADVAQAVALPGTTGALVGQGLRSLVRALRERRHQIRSLAECQRLADLLEAEPDLEALSYYAHLLAWDLDRVPAKHRATPVVLLDTFEDVGDRVHRDLERLIQRVVWLMPNALFVITGRNRLQWDDTRLEGQLDWAGPQFWPQLAGGATEEPRQHTVGYLSAEDCETYLCKRLTMAGQPLMDDRTRHTVTANSHGLPLYLDLAVMRFLDLYREYGRAPEPTEFNFDFPALVARTFRDLSPNVRQVLRAVSLLDSFSVELAVAAAGLDHDAPALELVERPFVDADPGAPWPYRVHALVREAVQEADSTSEDRWSTADWQRAAQRTFDALGREASGDRIHLVAALRQGLKLARDYGLELGWLTEAAFRYVDDFVWEPIEIPALPSAEPGSEEISSAAEALAAALRAIAQRQRRHRSWTAEQLRMVLDSDLLPEPLRELPRYFLAECDRDLGNLDDSLDGMQRVVDAGGRLAPTAARGLAHLARRVGRFPQVRDVAETLGAEGRKDRVLGDLWWTQGSMALACSAYAVSRDEALQLGHAGEAALSQACLAFASAYQDRPRAAEQIARARDLLGGVSIRWAEVQTRIAELVRDAGVEPDLPERAEEVVALASEAGLSSSVAYIRFAVCLHAAVLGSAELLSQARATLKECVRGEEFAYLAELSYLIADDEPPAELPRAQWLDGQDQVRARWTAIAEDRRREAAVSRGE</sequence>
<dbReference type="Pfam" id="PF25873">
    <property type="entry name" value="WHD_MalT"/>
    <property type="match status" value="1"/>
</dbReference>
<evidence type="ECO:0000259" key="1">
    <source>
        <dbReference type="Pfam" id="PF25873"/>
    </source>
</evidence>
<dbReference type="Proteomes" id="UP001518976">
    <property type="component" value="Unassembled WGS sequence"/>
</dbReference>
<evidence type="ECO:0000313" key="3">
    <source>
        <dbReference type="Proteomes" id="UP001518976"/>
    </source>
</evidence>
<dbReference type="RefSeq" id="WP_209264339.1">
    <property type="nucleotide sequence ID" value="NZ_JAFFZN010000005.1"/>
</dbReference>
<dbReference type="InterPro" id="IPR059106">
    <property type="entry name" value="WHD_MalT"/>
</dbReference>
<accession>A0ABS3WQZ7</accession>
<dbReference type="EMBL" id="JAFFZN010000005">
    <property type="protein sequence ID" value="MBO8185537.1"/>
    <property type="molecule type" value="Genomic_DNA"/>
</dbReference>
<name>A0ABS3WQZ7_9ACTN</name>
<reference evidence="2 3" key="1">
    <citation type="submission" date="2021-02" db="EMBL/GenBank/DDBJ databases">
        <title>Streptomyces spirodelae sp. nov., isolated from duckweed.</title>
        <authorList>
            <person name="Saimee Y."/>
            <person name="Duangmal K."/>
        </authorList>
    </citation>
    <scope>NUCLEOTIDE SEQUENCE [LARGE SCALE GENOMIC DNA]</scope>
    <source>
        <strain evidence="2 3">DW4-2</strain>
    </source>
</reference>
<dbReference type="SUPFAM" id="SSF52540">
    <property type="entry name" value="P-loop containing nucleoside triphosphate hydrolases"/>
    <property type="match status" value="1"/>
</dbReference>
<keyword evidence="3" id="KW-1185">Reference proteome</keyword>